<evidence type="ECO:0000256" key="1">
    <source>
        <dbReference type="SAM" id="Phobius"/>
    </source>
</evidence>
<dbReference type="EMBL" id="JAQQWE010000002">
    <property type="protein sequence ID" value="KAK7962422.1"/>
    <property type="molecule type" value="Genomic_DNA"/>
</dbReference>
<protein>
    <submittedName>
        <fullName evidence="2">Uncharacterized protein</fullName>
    </submittedName>
</protein>
<evidence type="ECO:0000313" key="2">
    <source>
        <dbReference type="EMBL" id="KAK7962422.1"/>
    </source>
</evidence>
<evidence type="ECO:0000313" key="3">
    <source>
        <dbReference type="Proteomes" id="UP001391051"/>
    </source>
</evidence>
<reference evidence="2 3" key="1">
    <citation type="submission" date="2023-01" db="EMBL/GenBank/DDBJ databases">
        <title>Analysis of 21 Apiospora genomes using comparative genomics revels a genus with tremendous synthesis potential of carbohydrate active enzymes and secondary metabolites.</title>
        <authorList>
            <person name="Sorensen T."/>
        </authorList>
    </citation>
    <scope>NUCLEOTIDE SEQUENCE [LARGE SCALE GENOMIC DNA]</scope>
    <source>
        <strain evidence="2 3">CBS 24483</strain>
    </source>
</reference>
<feature type="transmembrane region" description="Helical" evidence="1">
    <location>
        <begin position="173"/>
        <end position="198"/>
    </location>
</feature>
<dbReference type="Proteomes" id="UP001391051">
    <property type="component" value="Unassembled WGS sequence"/>
</dbReference>
<dbReference type="GeneID" id="92072531"/>
<dbReference type="RefSeq" id="XP_066704533.1">
    <property type="nucleotide sequence ID" value="XM_066839469.1"/>
</dbReference>
<keyword evidence="1" id="KW-1133">Transmembrane helix</keyword>
<gene>
    <name evidence="2" type="ORF">PG986_003247</name>
</gene>
<keyword evidence="1" id="KW-0812">Transmembrane</keyword>
<sequence>MRQTKTDLRNHDFTVFDQWAVVVLKQISKQFSRPQSLTKTSTLIEYFLNDTLTIPVYEVHETNASANETIVDLSQVPSPLLAERAAMVLNTYIQLLHAPVAFAGNLPSGNLSLYGPEHIPAKGVDFVDGYIFLGNCNTNTSACYPGDLKNPLFFGASTNAVVTHMSNVYKVDWAWVSILFLSATTLIVAGIIGIVLGVQAKAPDMFDPVLGLTYDNKHLDVAELRVANPLQVTERARLLSDVVVRLGDSQGAGTRGKIVFGTREEVGEMRRDKMYE</sequence>
<accession>A0ABR1QR41</accession>
<comment type="caution">
    <text evidence="2">The sequence shown here is derived from an EMBL/GenBank/DDBJ whole genome shotgun (WGS) entry which is preliminary data.</text>
</comment>
<keyword evidence="1" id="KW-0472">Membrane</keyword>
<organism evidence="2 3">
    <name type="scientific">Apiospora aurea</name>
    <dbReference type="NCBI Taxonomy" id="335848"/>
    <lineage>
        <taxon>Eukaryota</taxon>
        <taxon>Fungi</taxon>
        <taxon>Dikarya</taxon>
        <taxon>Ascomycota</taxon>
        <taxon>Pezizomycotina</taxon>
        <taxon>Sordariomycetes</taxon>
        <taxon>Xylariomycetidae</taxon>
        <taxon>Amphisphaeriales</taxon>
        <taxon>Apiosporaceae</taxon>
        <taxon>Apiospora</taxon>
    </lineage>
</organism>
<proteinExistence type="predicted"/>
<name>A0ABR1QR41_9PEZI</name>
<keyword evidence="3" id="KW-1185">Reference proteome</keyword>